<organism evidence="2 3">
    <name type="scientific">Yoonia tamlensis</name>
    <dbReference type="NCBI Taxonomy" id="390270"/>
    <lineage>
        <taxon>Bacteria</taxon>
        <taxon>Pseudomonadati</taxon>
        <taxon>Pseudomonadota</taxon>
        <taxon>Alphaproteobacteria</taxon>
        <taxon>Rhodobacterales</taxon>
        <taxon>Paracoccaceae</taxon>
        <taxon>Yoonia</taxon>
    </lineage>
</organism>
<keyword evidence="1" id="KW-0812">Transmembrane</keyword>
<dbReference type="EMBL" id="FOYP01000001">
    <property type="protein sequence ID" value="SFR45863.1"/>
    <property type="molecule type" value="Genomic_DNA"/>
</dbReference>
<dbReference type="STRING" id="390270.SAMN04488005_2185"/>
<name>A0A1I6GUB7_9RHOB</name>
<evidence type="ECO:0000256" key="1">
    <source>
        <dbReference type="SAM" id="Phobius"/>
    </source>
</evidence>
<evidence type="ECO:0000313" key="3">
    <source>
        <dbReference type="Proteomes" id="UP000199478"/>
    </source>
</evidence>
<sequence>MITRIEKTPSGYALIGKNPLGPVAQVAGFCAFVLLIGASVWLALSGIANWQENGVVMVLCAAMTAAFGALIGYAGLANIRLDGEIDLNAGRVILRRSSRIHATKVTTIPFNRIEAVFCEDGSAEETVQKSRQSLVLKLRDPIGRAAIDMPSEDANSLRDVLLHALGRAPAPVISDGKSLGSRIAWEVAERRR</sequence>
<keyword evidence="1" id="KW-0472">Membrane</keyword>
<evidence type="ECO:0000313" key="2">
    <source>
        <dbReference type="EMBL" id="SFR45863.1"/>
    </source>
</evidence>
<feature type="transmembrane region" description="Helical" evidence="1">
    <location>
        <begin position="56"/>
        <end position="76"/>
    </location>
</feature>
<keyword evidence="3" id="KW-1185">Reference proteome</keyword>
<keyword evidence="1" id="KW-1133">Transmembrane helix</keyword>
<accession>A0A1I6GUB7</accession>
<proteinExistence type="predicted"/>
<dbReference type="AlphaFoldDB" id="A0A1I6GUB7"/>
<gene>
    <name evidence="2" type="ORF">SAMN04488005_2185</name>
</gene>
<protein>
    <submittedName>
        <fullName evidence="2">Uncharacterized protein</fullName>
    </submittedName>
</protein>
<reference evidence="3" key="1">
    <citation type="submission" date="2016-10" db="EMBL/GenBank/DDBJ databases">
        <authorList>
            <person name="Varghese N."/>
            <person name="Submissions S."/>
        </authorList>
    </citation>
    <scope>NUCLEOTIDE SEQUENCE [LARGE SCALE GENOMIC DNA]</scope>
    <source>
        <strain evidence="3">DSM 26879</strain>
    </source>
</reference>
<dbReference type="Proteomes" id="UP000199478">
    <property type="component" value="Unassembled WGS sequence"/>
</dbReference>
<feature type="transmembrane region" description="Helical" evidence="1">
    <location>
        <begin position="20"/>
        <end position="44"/>
    </location>
</feature>